<dbReference type="InterPro" id="IPR000182">
    <property type="entry name" value="GNAT_dom"/>
</dbReference>
<reference evidence="7 8" key="1">
    <citation type="submission" date="2016-12" db="EMBL/GenBank/DDBJ databases">
        <title>Complete genome sequence of Thauera chlorobenzoica, a Betaproteobacterium degrading haloaromatics anaerobically to CO2 and halides.</title>
        <authorList>
            <person name="Goris T."/>
            <person name="Mergelsberg M."/>
            <person name="Boll M."/>
        </authorList>
    </citation>
    <scope>NUCLEOTIDE SEQUENCE [LARGE SCALE GENOMIC DNA]</scope>
    <source>
        <strain evidence="7 8">3CB1</strain>
    </source>
</reference>
<evidence type="ECO:0000256" key="6">
    <source>
        <dbReference type="RuleBase" id="RU363094"/>
    </source>
</evidence>
<comment type="caution">
    <text evidence="5">Lacks conserved residue(s) required for the propagation of feature annotation.</text>
</comment>
<dbReference type="SUPFAM" id="SSF55729">
    <property type="entry name" value="Acyl-CoA N-acyltransferases (Nat)"/>
    <property type="match status" value="1"/>
</dbReference>
<dbReference type="InterPro" id="IPR016181">
    <property type="entry name" value="Acyl_CoA_acyltransferase"/>
</dbReference>
<gene>
    <name evidence="5" type="primary">rimI</name>
    <name evidence="7" type="ORF">Tchl_2682</name>
</gene>
<dbReference type="EC" id="2.3.1.266" evidence="5 6"/>
<feature type="binding site" evidence="5">
    <location>
        <begin position="77"/>
        <end position="79"/>
    </location>
    <ligand>
        <name>acetyl-CoA</name>
        <dbReference type="ChEBI" id="CHEBI:57288"/>
    </ligand>
</feature>
<evidence type="ECO:0000256" key="1">
    <source>
        <dbReference type="ARBA" id="ARBA00005395"/>
    </source>
</evidence>
<evidence type="ECO:0000256" key="2">
    <source>
        <dbReference type="ARBA" id="ARBA00022490"/>
    </source>
</evidence>
<comment type="function">
    <text evidence="5 6">Acetylates the N-terminal alanine of ribosomal protein bS18.</text>
</comment>
<dbReference type="KEGG" id="tcl:Tchl_2682"/>
<dbReference type="InterPro" id="IPR043690">
    <property type="entry name" value="RimI"/>
</dbReference>
<comment type="subcellular location">
    <subcellularLocation>
        <location evidence="5 6">Cytoplasm</location>
    </subcellularLocation>
</comment>
<dbReference type="NCBIfam" id="TIGR01575">
    <property type="entry name" value="rimI"/>
    <property type="match status" value="1"/>
</dbReference>
<proteinExistence type="inferred from homology"/>
<dbReference type="PANTHER" id="PTHR43420:SF51">
    <property type="entry name" value="PEPTIDYL-LYSINE N-ACETYLTRANSFERASE YIAC"/>
    <property type="match status" value="1"/>
</dbReference>
<organism evidence="7 8">
    <name type="scientific">Thauera chlorobenzoica</name>
    <dbReference type="NCBI Taxonomy" id="96773"/>
    <lineage>
        <taxon>Bacteria</taxon>
        <taxon>Pseudomonadati</taxon>
        <taxon>Pseudomonadota</taxon>
        <taxon>Betaproteobacteria</taxon>
        <taxon>Rhodocyclales</taxon>
        <taxon>Zoogloeaceae</taxon>
        <taxon>Thauera</taxon>
    </lineage>
</organism>
<keyword evidence="2 5" id="KW-0963">Cytoplasm</keyword>
<dbReference type="InterPro" id="IPR050680">
    <property type="entry name" value="YpeA/RimI_acetyltransf"/>
</dbReference>
<dbReference type="RefSeq" id="WP_075148860.1">
    <property type="nucleotide sequence ID" value="NZ_CP018839.1"/>
</dbReference>
<evidence type="ECO:0000256" key="4">
    <source>
        <dbReference type="ARBA" id="ARBA00023315"/>
    </source>
</evidence>
<keyword evidence="4 5" id="KW-0012">Acyltransferase</keyword>
<dbReference type="Proteomes" id="UP000185739">
    <property type="component" value="Chromosome"/>
</dbReference>
<comment type="catalytic activity">
    <reaction evidence="5 6">
        <text>N-terminal L-alanyl-[ribosomal protein bS18] + acetyl-CoA = N-terminal N(alpha)-acetyl-L-alanyl-[ribosomal protein bS18] + CoA + H(+)</text>
        <dbReference type="Rhea" id="RHEA:43756"/>
        <dbReference type="Rhea" id="RHEA-COMP:10676"/>
        <dbReference type="Rhea" id="RHEA-COMP:10677"/>
        <dbReference type="ChEBI" id="CHEBI:15378"/>
        <dbReference type="ChEBI" id="CHEBI:57287"/>
        <dbReference type="ChEBI" id="CHEBI:57288"/>
        <dbReference type="ChEBI" id="CHEBI:64718"/>
        <dbReference type="ChEBI" id="CHEBI:83683"/>
        <dbReference type="EC" id="2.3.1.266"/>
    </reaction>
</comment>
<feature type="binding site" evidence="5">
    <location>
        <position position="116"/>
    </location>
    <ligand>
        <name>acetyl-CoA</name>
        <dbReference type="ChEBI" id="CHEBI:57288"/>
    </ligand>
</feature>
<dbReference type="HAMAP" id="MF_02210">
    <property type="entry name" value="RimI"/>
    <property type="match status" value="1"/>
</dbReference>
<protein>
    <recommendedName>
        <fullName evidence="5 6">[Ribosomal protein bS18]-alanine N-acetyltransferase</fullName>
        <ecNumber evidence="5 6">2.3.1.266</ecNumber>
    </recommendedName>
</protein>
<evidence type="ECO:0000313" key="8">
    <source>
        <dbReference type="Proteomes" id="UP000185739"/>
    </source>
</evidence>
<evidence type="ECO:0000256" key="5">
    <source>
        <dbReference type="HAMAP-Rule" id="MF_02210"/>
    </source>
</evidence>
<dbReference type="GO" id="GO:0008999">
    <property type="term" value="F:protein-N-terminal-alanine acetyltransferase activity"/>
    <property type="evidence" value="ECO:0007669"/>
    <property type="project" value="UniProtKB-UniRule"/>
</dbReference>
<dbReference type="AlphaFoldDB" id="A0A1H5XD68"/>
<evidence type="ECO:0000313" key="7">
    <source>
        <dbReference type="EMBL" id="APR05508.1"/>
    </source>
</evidence>
<name>A0A1H5XD68_9RHOO</name>
<dbReference type="STRING" id="96773.Tchl_2682"/>
<accession>A0A1H5XD68</accession>
<keyword evidence="8" id="KW-1185">Reference proteome</keyword>
<dbReference type="PANTHER" id="PTHR43420">
    <property type="entry name" value="ACETYLTRANSFERASE"/>
    <property type="match status" value="1"/>
</dbReference>
<evidence type="ECO:0000256" key="3">
    <source>
        <dbReference type="ARBA" id="ARBA00022679"/>
    </source>
</evidence>
<feature type="active site" description="Proton donor" evidence="5">
    <location>
        <position position="123"/>
    </location>
</feature>
<dbReference type="EMBL" id="CP018839">
    <property type="protein sequence ID" value="APR05508.1"/>
    <property type="molecule type" value="Genomic_DNA"/>
</dbReference>
<dbReference type="Pfam" id="PF00583">
    <property type="entry name" value="Acetyltransf_1"/>
    <property type="match status" value="1"/>
</dbReference>
<feature type="active site" description="Proton acceptor" evidence="5">
    <location>
        <position position="111"/>
    </location>
</feature>
<dbReference type="GO" id="GO:0005737">
    <property type="term" value="C:cytoplasm"/>
    <property type="evidence" value="ECO:0007669"/>
    <property type="project" value="UniProtKB-SubCell"/>
</dbReference>
<keyword evidence="3 5" id="KW-0808">Transferase</keyword>
<dbReference type="Gene3D" id="3.40.630.30">
    <property type="match status" value="1"/>
</dbReference>
<sequence length="154" mass="16921">MTLSQAVLRPMRGEDLDWVCARETELHAFPWTRGNFNDSLAAGHELWVWGAEHGPDPAPLGYAVVRRAADEAELLDIGVAHHAQGRGVGRALLARLIDHAREHGATQFFLEVRPSNAAALALYRSAGFEAVGRRRGYYPAAQGREDALVMRLAL</sequence>
<dbReference type="PROSITE" id="PS51186">
    <property type="entry name" value="GNAT"/>
    <property type="match status" value="1"/>
</dbReference>
<dbReference type="InterPro" id="IPR006464">
    <property type="entry name" value="AcTrfase_RimI/Ard1"/>
</dbReference>
<dbReference type="CDD" id="cd04301">
    <property type="entry name" value="NAT_SF"/>
    <property type="match status" value="1"/>
</dbReference>
<comment type="similarity">
    <text evidence="1 5 6">Belongs to the acetyltransferase family. RimI subfamily.</text>
</comment>